<dbReference type="Proteomes" id="UP000186308">
    <property type="component" value="Unassembled WGS sequence"/>
</dbReference>
<name>A0A8G2FET7_ACIRU</name>
<feature type="domain" description="ABC-type transport auxiliary lipoprotein component" evidence="2">
    <location>
        <begin position="35"/>
        <end position="187"/>
    </location>
</feature>
<reference evidence="3 4" key="1">
    <citation type="submission" date="2017-01" db="EMBL/GenBank/DDBJ databases">
        <authorList>
            <person name="Varghese N."/>
            <person name="Submissions S."/>
        </authorList>
    </citation>
    <scope>NUCLEOTIDE SEQUENCE [LARGE SCALE GENOMIC DNA]</scope>
    <source>
        <strain evidence="3 4">ATCC 35905</strain>
    </source>
</reference>
<dbReference type="Pfam" id="PF03886">
    <property type="entry name" value="ABC_trans_aux"/>
    <property type="match status" value="1"/>
</dbReference>
<sequence>MATRRTTLIAGAAALCAPLAGCGTAVVTQYYRIAPTPGAVDRTVHANIALRPIIIPSYLNQSGLPKPSSRTSFATFDDNQWAGSLTDLLRISMVQNLAQRLPYATVIGGGGAIDLPDSLIIEINILTFDPDATGQITLDADVSIKPQTSQHRQTRLIHLRSPTNGTTPTQIAAAMSAVWGDFATQIATLLAPGHA</sequence>
<dbReference type="InterPro" id="IPR005586">
    <property type="entry name" value="ABC_trans_aux"/>
</dbReference>
<dbReference type="AlphaFoldDB" id="A0A8G2FET7"/>
<dbReference type="RefSeq" id="WP_029313496.1">
    <property type="nucleotide sequence ID" value="NZ_FTNE01000016.1"/>
</dbReference>
<keyword evidence="4" id="KW-1185">Reference proteome</keyword>
<proteinExistence type="predicted"/>
<keyword evidence="1" id="KW-0732">Signal</keyword>
<dbReference type="EMBL" id="FTNE01000016">
    <property type="protein sequence ID" value="SIR12159.1"/>
    <property type="molecule type" value="Genomic_DNA"/>
</dbReference>
<dbReference type="Gene3D" id="3.40.50.10610">
    <property type="entry name" value="ABC-type transport auxiliary lipoprotein component"/>
    <property type="match status" value="1"/>
</dbReference>
<evidence type="ECO:0000259" key="2">
    <source>
        <dbReference type="Pfam" id="PF03886"/>
    </source>
</evidence>
<protein>
    <submittedName>
        <fullName evidence="3">Uncharacterized lipoprotein YmbA</fullName>
    </submittedName>
</protein>
<gene>
    <name evidence="3" type="ORF">SAMN05421828_11624</name>
</gene>
<evidence type="ECO:0000313" key="3">
    <source>
        <dbReference type="EMBL" id="SIR12159.1"/>
    </source>
</evidence>
<feature type="signal peptide" evidence="1">
    <location>
        <begin position="1"/>
        <end position="25"/>
    </location>
</feature>
<feature type="chain" id="PRO_5034722437" evidence="1">
    <location>
        <begin position="26"/>
        <end position="195"/>
    </location>
</feature>
<organism evidence="3 4">
    <name type="scientific">Acidiphilium rubrum</name>
    <dbReference type="NCBI Taxonomy" id="526"/>
    <lineage>
        <taxon>Bacteria</taxon>
        <taxon>Pseudomonadati</taxon>
        <taxon>Pseudomonadota</taxon>
        <taxon>Alphaproteobacteria</taxon>
        <taxon>Acetobacterales</taxon>
        <taxon>Acidocellaceae</taxon>
        <taxon>Acidiphilium</taxon>
    </lineage>
</organism>
<dbReference type="OrthoDB" id="7064073at2"/>
<evidence type="ECO:0000256" key="1">
    <source>
        <dbReference type="SAM" id="SignalP"/>
    </source>
</evidence>
<keyword evidence="3" id="KW-0449">Lipoprotein</keyword>
<dbReference type="SUPFAM" id="SSF159594">
    <property type="entry name" value="XCC0632-like"/>
    <property type="match status" value="1"/>
</dbReference>
<evidence type="ECO:0000313" key="4">
    <source>
        <dbReference type="Proteomes" id="UP000186308"/>
    </source>
</evidence>
<comment type="caution">
    <text evidence="3">The sequence shown here is derived from an EMBL/GenBank/DDBJ whole genome shotgun (WGS) entry which is preliminary data.</text>
</comment>
<accession>A0A8G2FET7</accession>